<protein>
    <submittedName>
        <fullName evidence="2">Uncharacterized protein</fullName>
    </submittedName>
</protein>
<evidence type="ECO:0000313" key="3">
    <source>
        <dbReference type="Proteomes" id="UP001185792"/>
    </source>
</evidence>
<keyword evidence="1" id="KW-1133">Transmembrane helix</keyword>
<keyword evidence="1" id="KW-0812">Transmembrane</keyword>
<dbReference type="Proteomes" id="UP001185792">
    <property type="component" value="Unassembled WGS sequence"/>
</dbReference>
<proteinExistence type="predicted"/>
<organism evidence="2 3">
    <name type="scientific">Williamsia marianensis</name>
    <dbReference type="NCBI Taxonomy" id="85044"/>
    <lineage>
        <taxon>Bacteria</taxon>
        <taxon>Bacillati</taxon>
        <taxon>Actinomycetota</taxon>
        <taxon>Actinomycetes</taxon>
        <taxon>Mycobacteriales</taxon>
        <taxon>Nocardiaceae</taxon>
        <taxon>Williamsia</taxon>
    </lineage>
</organism>
<comment type="caution">
    <text evidence="2">The sequence shown here is derived from an EMBL/GenBank/DDBJ whole genome shotgun (WGS) entry which is preliminary data.</text>
</comment>
<name>A0ABU4EVN6_WILMA</name>
<reference evidence="2 3" key="1">
    <citation type="submission" date="2023-10" db="EMBL/GenBank/DDBJ databases">
        <title>Development of a sustainable strategy for remediation of hydrocarbon-contaminated territories based on the waste exchange concept.</title>
        <authorList>
            <person name="Krivoruchko A."/>
        </authorList>
    </citation>
    <scope>NUCLEOTIDE SEQUENCE [LARGE SCALE GENOMIC DNA]</scope>
    <source>
        <strain evidence="2 3">IEGM 1236</strain>
    </source>
</reference>
<gene>
    <name evidence="2" type="ORF">R4198_16515</name>
</gene>
<evidence type="ECO:0000313" key="2">
    <source>
        <dbReference type="EMBL" id="MDV7135308.1"/>
    </source>
</evidence>
<dbReference type="RefSeq" id="WP_317713740.1">
    <property type="nucleotide sequence ID" value="NZ_JAWLUM010000002.1"/>
</dbReference>
<evidence type="ECO:0000256" key="1">
    <source>
        <dbReference type="SAM" id="Phobius"/>
    </source>
</evidence>
<feature type="transmembrane region" description="Helical" evidence="1">
    <location>
        <begin position="29"/>
        <end position="50"/>
    </location>
</feature>
<keyword evidence="1" id="KW-0472">Membrane</keyword>
<keyword evidence="3" id="KW-1185">Reference proteome</keyword>
<sequence length="214" mass="22332">MTVEHPVPEPHPHRRPPADHRFLGFDSRVFPYAVAIVAVWLLWAVIVPAIDSAVSANDPTSAGDRLQLTPTLSFAVGPGWNVDSGFQVGQRNATNDPPAVSLTRGGITFTVDTDSFKGSADDLLTQIDAVATATQGKSVLANSGSREPVTTDGGLSGVRVRFDTPRAAGEVATFVTDGTGIRVQVVGPPDQIANRSAEISTMVSSIGTTAEDAA</sequence>
<dbReference type="EMBL" id="JAWLUM010000002">
    <property type="protein sequence ID" value="MDV7135308.1"/>
    <property type="molecule type" value="Genomic_DNA"/>
</dbReference>
<accession>A0ABU4EVN6</accession>